<evidence type="ECO:0000313" key="1">
    <source>
        <dbReference type="EMBL" id="NDO69925.1"/>
    </source>
</evidence>
<proteinExistence type="predicted"/>
<name>A0A9X5H7C3_9FIRM</name>
<dbReference type="AlphaFoldDB" id="A0A9X5H7C3"/>
<organism evidence="1 2">
    <name type="scientific">Schaedlerella arabinosiphila</name>
    <dbReference type="NCBI Taxonomy" id="2044587"/>
    <lineage>
        <taxon>Bacteria</taxon>
        <taxon>Bacillati</taxon>
        <taxon>Bacillota</taxon>
        <taxon>Clostridia</taxon>
        <taxon>Lachnospirales</taxon>
        <taxon>Lachnospiraceae</taxon>
        <taxon>Schaedlerella</taxon>
    </lineage>
</organism>
<gene>
    <name evidence="1" type="ORF">FMM80_15095</name>
</gene>
<sequence length="77" mass="8847">MLANTRGLSTPQVEVKFLHNRNKFSIDRKGVTAFAVFLLSFFAGLRRRALFIIGCRSPPSNLNFQQKNSDWRKRYGG</sequence>
<comment type="caution">
    <text evidence="1">The sequence shown here is derived from an EMBL/GenBank/DDBJ whole genome shotgun (WGS) entry which is preliminary data.</text>
</comment>
<protein>
    <submittedName>
        <fullName evidence="1">Uncharacterized protein</fullName>
    </submittedName>
</protein>
<evidence type="ECO:0000313" key="2">
    <source>
        <dbReference type="Proteomes" id="UP000474104"/>
    </source>
</evidence>
<dbReference type="Proteomes" id="UP000474104">
    <property type="component" value="Unassembled WGS sequence"/>
</dbReference>
<accession>A0A9X5H7C3</accession>
<reference evidence="1 2" key="1">
    <citation type="submission" date="2019-07" db="EMBL/GenBank/DDBJ databases">
        <title>Draft genome sequences of 15 bacterial species constituting the stable defined intestinal microbiota of the GM15 gnotobiotic mouse model.</title>
        <authorList>
            <person name="Elie C."/>
            <person name="Mathieu A."/>
            <person name="Saliou A."/>
            <person name="Darnaud M."/>
            <person name="Leulier F."/>
            <person name="Tamellini A."/>
        </authorList>
    </citation>
    <scope>NUCLEOTIDE SEQUENCE [LARGE SCALE GENOMIC DNA]</scope>
    <source>
        <strain evidence="2">ASF 502</strain>
    </source>
</reference>
<dbReference type="EMBL" id="VIRB01000088">
    <property type="protein sequence ID" value="NDO69925.1"/>
    <property type="molecule type" value="Genomic_DNA"/>
</dbReference>